<dbReference type="SUPFAM" id="SSF81383">
    <property type="entry name" value="F-box domain"/>
    <property type="match status" value="1"/>
</dbReference>
<dbReference type="OrthoDB" id="4084196at2759"/>
<protein>
    <recommendedName>
        <fullName evidence="1">F-box domain-containing protein</fullName>
    </recommendedName>
</protein>
<dbReference type="InterPro" id="IPR001810">
    <property type="entry name" value="F-box_dom"/>
</dbReference>
<name>A0A1E4U0L3_PACTA</name>
<dbReference type="Gene3D" id="1.20.1280.50">
    <property type="match status" value="1"/>
</dbReference>
<dbReference type="AlphaFoldDB" id="A0A1E4U0L3"/>
<reference evidence="3" key="1">
    <citation type="submission" date="2016-05" db="EMBL/GenBank/DDBJ databases">
        <title>Comparative genomics of biotechnologically important yeasts.</title>
        <authorList>
            <consortium name="DOE Joint Genome Institute"/>
            <person name="Riley R."/>
            <person name="Haridas S."/>
            <person name="Wolfe K.H."/>
            <person name="Lopes M.R."/>
            <person name="Hittinger C.T."/>
            <person name="Goker M."/>
            <person name="Salamov A."/>
            <person name="Wisecaver J."/>
            <person name="Long T.M."/>
            <person name="Aerts A.L."/>
            <person name="Barry K."/>
            <person name="Choi C."/>
            <person name="Clum A."/>
            <person name="Coughlan A.Y."/>
            <person name="Deshpande S."/>
            <person name="Douglass A.P."/>
            <person name="Hanson S.J."/>
            <person name="Klenk H.-P."/>
            <person name="Labutti K."/>
            <person name="Lapidus A."/>
            <person name="Lindquist E."/>
            <person name="Lipzen A."/>
            <person name="Meier-Kolthoff J.P."/>
            <person name="Ohm R.A."/>
            <person name="Otillar R.P."/>
            <person name="Pangilinan J."/>
            <person name="Peng Y."/>
            <person name="Rokas A."/>
            <person name="Rosa C.A."/>
            <person name="Scheuner C."/>
            <person name="Sibirny A.A."/>
            <person name="Slot J.C."/>
            <person name="Stielow J.B."/>
            <person name="Sun H."/>
            <person name="Kurtzman C.P."/>
            <person name="Blackwell M."/>
            <person name="Grigoriev I.V."/>
            <person name="Jeffries T.W."/>
        </authorList>
    </citation>
    <scope>NUCLEOTIDE SEQUENCE [LARGE SCALE GENOMIC DNA]</scope>
    <source>
        <strain evidence="3">NRRL Y-2460</strain>
    </source>
</reference>
<dbReference type="Pfam" id="PF12937">
    <property type="entry name" value="F-box-like"/>
    <property type="match status" value="1"/>
</dbReference>
<dbReference type="Proteomes" id="UP000094236">
    <property type="component" value="Unassembled WGS sequence"/>
</dbReference>
<dbReference type="PROSITE" id="PS50181">
    <property type="entry name" value="FBOX"/>
    <property type="match status" value="1"/>
</dbReference>
<proteinExistence type="predicted"/>
<sequence length="732" mass="84557">MDFSKNQIKNSWSSLPKELLIKIFTIVYNEDSVELLPIARVCSNWNSIVKNNLIQDYENYLNGIKVYLKCYRLRNNNLVLNNLFTCFHLVEYGKDYLFWPNSNNISYCSEVHNNCQVISYDILSQNVEYINLTGSRDINAPTDVFRYYYRQFNKVSPFDDSDHSIDFLRQNRFPAFNKTQYTICLYHLGESEVINTVNSSLRFKSNPIKYFLNTNKKLNFSAVSSNNKYLALAFSGLVQIYNLPSSVDQKEPISLNDLTPIFSKQFPSIIKFLSIDDNCHVLFVRSLRLGGLSMMNLITNEEIEFPHYRLDLNMNSQINDHIILLNGYQETIAYGLPMRNDPDNKEQQNEHFNNSTSARGYNPITKKYKLDPVVAPIWDYYENYISAGYEHIIPLTNIVPVDAPKCYIGLLKSHSFPNKSEPIFSGGDRSLDLVLFIDNEFPSNIEKLRGRYLEDFKSDSYNHYFQPEDSDEDLINAPDDISCDGDLDDDDYLSEQFRIVPLIFNIQHLTRSPLFTVSNDGKRFAILISNVLYVLNTSSDSVRLLLNKFQSGNYRALDLLTTFNLYSHPNDIRIELATKTSITAEVSSGSLGSTDANKNRNINNTWMDHSNIVLVDQLYQLGEYRSQHKKLNNSNSILDSDDDEEYLTEDDEFALNSDAETIEQRNHNDIVDGAHNNHRIHRHHHRNLDGHGLLSSTNEEVYKTQITWIDNNNIAINFKGSFSAIFSLEKYV</sequence>
<accession>A0A1E4U0L3</accession>
<evidence type="ECO:0000313" key="3">
    <source>
        <dbReference type="Proteomes" id="UP000094236"/>
    </source>
</evidence>
<keyword evidence="3" id="KW-1185">Reference proteome</keyword>
<feature type="domain" description="F-box" evidence="1">
    <location>
        <begin position="9"/>
        <end position="60"/>
    </location>
</feature>
<gene>
    <name evidence="2" type="ORF">PACTADRAFT_47457</name>
</gene>
<evidence type="ECO:0000259" key="1">
    <source>
        <dbReference type="PROSITE" id="PS50181"/>
    </source>
</evidence>
<organism evidence="2 3">
    <name type="scientific">Pachysolen tannophilus NRRL Y-2460</name>
    <dbReference type="NCBI Taxonomy" id="669874"/>
    <lineage>
        <taxon>Eukaryota</taxon>
        <taxon>Fungi</taxon>
        <taxon>Dikarya</taxon>
        <taxon>Ascomycota</taxon>
        <taxon>Saccharomycotina</taxon>
        <taxon>Pichiomycetes</taxon>
        <taxon>Pachysolenaceae</taxon>
        <taxon>Pachysolen</taxon>
    </lineage>
</organism>
<evidence type="ECO:0000313" key="2">
    <source>
        <dbReference type="EMBL" id="ODV97563.1"/>
    </source>
</evidence>
<dbReference type="EMBL" id="KV454011">
    <property type="protein sequence ID" value="ODV97563.1"/>
    <property type="molecule type" value="Genomic_DNA"/>
</dbReference>
<dbReference type="InterPro" id="IPR036047">
    <property type="entry name" value="F-box-like_dom_sf"/>
</dbReference>